<dbReference type="PANTHER" id="PTHR43790">
    <property type="entry name" value="CARBOHYDRATE TRANSPORT ATP-BINDING PROTEIN MG119-RELATED"/>
    <property type="match status" value="1"/>
</dbReference>
<protein>
    <recommendedName>
        <fullName evidence="9">ABC transporter domain-containing protein</fullName>
    </recommendedName>
</protein>
<name>A0A381UFG3_9ZZZZ</name>
<dbReference type="FunFam" id="3.40.50.300:FF:000127">
    <property type="entry name" value="Ribose import ATP-binding protein RbsA"/>
    <property type="match status" value="1"/>
</dbReference>
<proteinExistence type="predicted"/>
<dbReference type="GO" id="GO:0016887">
    <property type="term" value="F:ATP hydrolysis activity"/>
    <property type="evidence" value="ECO:0007669"/>
    <property type="project" value="InterPro"/>
</dbReference>
<dbReference type="CDD" id="cd03216">
    <property type="entry name" value="ABC_Carb_Monos_I"/>
    <property type="match status" value="1"/>
</dbReference>
<dbReference type="SUPFAM" id="SSF52540">
    <property type="entry name" value="P-loop containing nucleoside triphosphate hydrolases"/>
    <property type="match status" value="2"/>
</dbReference>
<feature type="domain" description="ABC transporter" evidence="9">
    <location>
        <begin position="266"/>
        <end position="510"/>
    </location>
</feature>
<evidence type="ECO:0000256" key="3">
    <source>
        <dbReference type="ARBA" id="ARBA00022475"/>
    </source>
</evidence>
<evidence type="ECO:0000256" key="7">
    <source>
        <dbReference type="ARBA" id="ARBA00022967"/>
    </source>
</evidence>
<dbReference type="CDD" id="cd03215">
    <property type="entry name" value="ABC_Carb_Monos_II"/>
    <property type="match status" value="1"/>
</dbReference>
<dbReference type="EMBL" id="UINC01006197">
    <property type="protein sequence ID" value="SVA26077.1"/>
    <property type="molecule type" value="Genomic_DNA"/>
</dbReference>
<reference evidence="10" key="1">
    <citation type="submission" date="2018-05" db="EMBL/GenBank/DDBJ databases">
        <authorList>
            <person name="Lanie J.A."/>
            <person name="Ng W.-L."/>
            <person name="Kazmierczak K.M."/>
            <person name="Andrzejewski T.M."/>
            <person name="Davidsen T.M."/>
            <person name="Wayne K.J."/>
            <person name="Tettelin H."/>
            <person name="Glass J.I."/>
            <person name="Rusch D."/>
            <person name="Podicherti R."/>
            <person name="Tsui H.-C.T."/>
            <person name="Winkler M.E."/>
        </authorList>
    </citation>
    <scope>NUCLEOTIDE SEQUENCE</scope>
</reference>
<evidence type="ECO:0000259" key="9">
    <source>
        <dbReference type="PROSITE" id="PS50893"/>
    </source>
</evidence>
<dbReference type="InterPro" id="IPR050107">
    <property type="entry name" value="ABC_carbohydrate_import_ATPase"/>
</dbReference>
<dbReference type="InterPro" id="IPR003439">
    <property type="entry name" value="ABC_transporter-like_ATP-bd"/>
</dbReference>
<evidence type="ECO:0000256" key="8">
    <source>
        <dbReference type="ARBA" id="ARBA00023136"/>
    </source>
</evidence>
<evidence type="ECO:0000256" key="1">
    <source>
        <dbReference type="ARBA" id="ARBA00004202"/>
    </source>
</evidence>
<dbReference type="Pfam" id="PF00005">
    <property type="entry name" value="ABC_tran"/>
    <property type="match status" value="2"/>
</dbReference>
<evidence type="ECO:0000256" key="5">
    <source>
        <dbReference type="ARBA" id="ARBA00022741"/>
    </source>
</evidence>
<dbReference type="PANTHER" id="PTHR43790:SF9">
    <property type="entry name" value="GALACTOFURANOSE TRANSPORTER ATP-BINDING PROTEIN YTFR"/>
    <property type="match status" value="1"/>
</dbReference>
<dbReference type="InterPro" id="IPR027417">
    <property type="entry name" value="P-loop_NTPase"/>
</dbReference>
<sequence length="514" mass="56268">MFPPKISPPVVPEVLSLKNIHKQFGNLHANHDISISLKRGEVLALLGENGAGKTTLMNILFGHYVADSGGIEVSGKILPKGSPKASIDAGLGMVHQHFTLADNLSVLDNIILGTQPIWDFRLQHGEAAERILDLGSRFGLEVDPNARVAELSMGERQRVEILKALYRNARILILDEPTAVLTPQESRTLFKTLRQLLDEGLSIIFISHKLAEVLEVSDRIVVLRDGKLVLEVNVSEASEEILAEAMVGRSFKMPIRKEVPAGESLLTLENVTVSGSNRVSDLDQASFSVHAREVVGLAGISGNGQRILADIISGMQSPTSGKVFLYGKPIKRFHPREMLMQKVGRIPEDRQGFGVVGDMNLAENVITEVYKNPDYSKLGFLNLKNRQNFSEKVVQEFDVRGVKKHAPVRLLSGGNMQKLILGRVLMQKPKLILAHQPARGLDIGAASFVYERLLDAKMQGCGILLISEDLEELLRISDRVLVIHRGKIIEAGKAGTLSTTNLGLLMAGRQADAS</sequence>
<evidence type="ECO:0000256" key="6">
    <source>
        <dbReference type="ARBA" id="ARBA00022840"/>
    </source>
</evidence>
<dbReference type="GO" id="GO:0005886">
    <property type="term" value="C:plasma membrane"/>
    <property type="evidence" value="ECO:0007669"/>
    <property type="project" value="UniProtKB-SubCell"/>
</dbReference>
<organism evidence="10">
    <name type="scientific">marine metagenome</name>
    <dbReference type="NCBI Taxonomy" id="408172"/>
    <lineage>
        <taxon>unclassified sequences</taxon>
        <taxon>metagenomes</taxon>
        <taxon>ecological metagenomes</taxon>
    </lineage>
</organism>
<keyword evidence="7" id="KW-1278">Translocase</keyword>
<keyword evidence="6" id="KW-0067">ATP-binding</keyword>
<keyword evidence="5" id="KW-0547">Nucleotide-binding</keyword>
<dbReference type="InterPro" id="IPR017871">
    <property type="entry name" value="ABC_transporter-like_CS"/>
</dbReference>
<gene>
    <name evidence="10" type="ORF">METZ01_LOCUS78931</name>
</gene>
<keyword evidence="8" id="KW-0472">Membrane</keyword>
<keyword evidence="2" id="KW-0813">Transport</keyword>
<dbReference type="SMART" id="SM00382">
    <property type="entry name" value="AAA"/>
    <property type="match status" value="1"/>
</dbReference>
<evidence type="ECO:0000256" key="4">
    <source>
        <dbReference type="ARBA" id="ARBA00022737"/>
    </source>
</evidence>
<dbReference type="AlphaFoldDB" id="A0A381UFG3"/>
<dbReference type="PROSITE" id="PS50893">
    <property type="entry name" value="ABC_TRANSPORTER_2"/>
    <property type="match status" value="2"/>
</dbReference>
<evidence type="ECO:0000256" key="2">
    <source>
        <dbReference type="ARBA" id="ARBA00022448"/>
    </source>
</evidence>
<keyword evidence="3" id="KW-1003">Cell membrane</keyword>
<dbReference type="InterPro" id="IPR003593">
    <property type="entry name" value="AAA+_ATPase"/>
</dbReference>
<dbReference type="Gene3D" id="3.40.50.300">
    <property type="entry name" value="P-loop containing nucleotide triphosphate hydrolases"/>
    <property type="match status" value="2"/>
</dbReference>
<feature type="domain" description="ABC transporter" evidence="9">
    <location>
        <begin position="15"/>
        <end position="250"/>
    </location>
</feature>
<evidence type="ECO:0000313" key="10">
    <source>
        <dbReference type="EMBL" id="SVA26077.1"/>
    </source>
</evidence>
<dbReference type="PROSITE" id="PS00211">
    <property type="entry name" value="ABC_TRANSPORTER_1"/>
    <property type="match status" value="1"/>
</dbReference>
<keyword evidence="4" id="KW-0677">Repeat</keyword>
<comment type="subcellular location">
    <subcellularLocation>
        <location evidence="1">Cell membrane</location>
        <topology evidence="1">Peripheral membrane protein</topology>
    </subcellularLocation>
</comment>
<dbReference type="GO" id="GO:0005524">
    <property type="term" value="F:ATP binding"/>
    <property type="evidence" value="ECO:0007669"/>
    <property type="project" value="UniProtKB-KW"/>
</dbReference>
<accession>A0A381UFG3</accession>